<dbReference type="NCBIfam" id="TIGR00166">
    <property type="entry name" value="S6"/>
    <property type="match status" value="1"/>
</dbReference>
<feature type="compositionally biased region" description="Basic and acidic residues" evidence="7">
    <location>
        <begin position="145"/>
        <end position="167"/>
    </location>
</feature>
<keyword evidence="3 6" id="KW-0687">Ribonucleoprotein</keyword>
<evidence type="ECO:0000256" key="5">
    <source>
        <dbReference type="ARBA" id="ARBA00035294"/>
    </source>
</evidence>
<dbReference type="GO" id="GO:0003735">
    <property type="term" value="F:structural constituent of ribosome"/>
    <property type="evidence" value="ECO:0007669"/>
    <property type="project" value="InterPro"/>
</dbReference>
<accession>A0A1W6LIX7</accession>
<dbReference type="GO" id="GO:0070181">
    <property type="term" value="F:small ribosomal subunit rRNA binding"/>
    <property type="evidence" value="ECO:0007669"/>
    <property type="project" value="TreeGrafter"/>
</dbReference>
<dbReference type="InterPro" id="IPR035980">
    <property type="entry name" value="Ribosomal_bS6_sf"/>
</dbReference>
<keyword evidence="9" id="KW-1185">Reference proteome</keyword>
<feature type="compositionally biased region" description="Low complexity" evidence="7">
    <location>
        <begin position="129"/>
        <end position="139"/>
    </location>
</feature>
<dbReference type="OrthoDB" id="290527at2"/>
<sequence length="167" mass="18827">MDTSKRLYEALFLVDPALAAGDWTGLVEKITALVEKRGGEIISLKKWDERKLAYEIQNKSRGTYILVYFNVEPRELSNVERDINLSEDIMRAMVLRADFIDPSKPIDKETPIEAEERVKREQEAKQEIESSAASTAASASEEESAEKPESQEAENESEKADESSEQA</sequence>
<dbReference type="PANTHER" id="PTHR21011">
    <property type="entry name" value="MITOCHONDRIAL 28S RIBOSOMAL PROTEIN S6"/>
    <property type="match status" value="1"/>
</dbReference>
<evidence type="ECO:0000256" key="3">
    <source>
        <dbReference type="ARBA" id="ARBA00023274"/>
    </source>
</evidence>
<organism evidence="8 9">
    <name type="scientific">Sedimentisphaera salicampi</name>
    <dbReference type="NCBI Taxonomy" id="1941349"/>
    <lineage>
        <taxon>Bacteria</taxon>
        <taxon>Pseudomonadati</taxon>
        <taxon>Planctomycetota</taxon>
        <taxon>Phycisphaerae</taxon>
        <taxon>Sedimentisphaerales</taxon>
        <taxon>Sedimentisphaeraceae</taxon>
        <taxon>Sedimentisphaera</taxon>
    </lineage>
</organism>
<keyword evidence="6" id="KW-0699">rRNA-binding</keyword>
<evidence type="ECO:0000256" key="4">
    <source>
        <dbReference type="ARBA" id="ARBA00035104"/>
    </source>
</evidence>
<feature type="region of interest" description="Disordered" evidence="7">
    <location>
        <begin position="102"/>
        <end position="167"/>
    </location>
</feature>
<dbReference type="Proteomes" id="UP000193334">
    <property type="component" value="Chromosome"/>
</dbReference>
<dbReference type="STRING" id="1941349.STSP1_00115"/>
<dbReference type="GO" id="GO:0005737">
    <property type="term" value="C:cytoplasm"/>
    <property type="evidence" value="ECO:0007669"/>
    <property type="project" value="UniProtKB-ARBA"/>
</dbReference>
<evidence type="ECO:0000256" key="7">
    <source>
        <dbReference type="SAM" id="MobiDB-lite"/>
    </source>
</evidence>
<dbReference type="GO" id="GO:0006412">
    <property type="term" value="P:translation"/>
    <property type="evidence" value="ECO:0007669"/>
    <property type="project" value="UniProtKB-UniRule"/>
</dbReference>
<name>A0A1W6LIX7_9BACT</name>
<keyword evidence="2 6" id="KW-0689">Ribosomal protein</keyword>
<dbReference type="RefSeq" id="WP_161491541.1">
    <property type="nucleotide sequence ID" value="NZ_CP021023.1"/>
</dbReference>
<dbReference type="PANTHER" id="PTHR21011:SF1">
    <property type="entry name" value="SMALL RIBOSOMAL SUBUNIT PROTEIN BS6M"/>
    <property type="match status" value="1"/>
</dbReference>
<comment type="similarity">
    <text evidence="1 6">Belongs to the bacterial ribosomal protein bS6 family.</text>
</comment>
<reference evidence="9" key="1">
    <citation type="submission" date="2017-04" db="EMBL/GenBank/DDBJ databases">
        <title>Comparative genomics and description of representatives of a novel lineage of planctomycetes thriving in anoxic sediments.</title>
        <authorList>
            <person name="Spring S."/>
            <person name="Bunk B."/>
            <person name="Sproer C."/>
        </authorList>
    </citation>
    <scope>NUCLEOTIDE SEQUENCE [LARGE SCALE GENOMIC DNA]</scope>
    <source>
        <strain evidence="9">ST-PulAB-D4</strain>
    </source>
</reference>
<dbReference type="GO" id="GO:0005840">
    <property type="term" value="C:ribosome"/>
    <property type="evidence" value="ECO:0007669"/>
    <property type="project" value="UniProtKB-KW"/>
</dbReference>
<feature type="compositionally biased region" description="Basic and acidic residues" evidence="7">
    <location>
        <begin position="102"/>
        <end position="128"/>
    </location>
</feature>
<dbReference type="KEGG" id="pbp:STSP1_00115"/>
<dbReference type="SUPFAM" id="SSF54995">
    <property type="entry name" value="Ribosomal protein S6"/>
    <property type="match status" value="1"/>
</dbReference>
<dbReference type="Pfam" id="PF01250">
    <property type="entry name" value="Ribosomal_S6"/>
    <property type="match status" value="1"/>
</dbReference>
<dbReference type="CDD" id="cd00473">
    <property type="entry name" value="bS6"/>
    <property type="match status" value="1"/>
</dbReference>
<dbReference type="InterPro" id="IPR020814">
    <property type="entry name" value="Ribosomal_S6_plastid/chlpt"/>
</dbReference>
<evidence type="ECO:0000313" key="8">
    <source>
        <dbReference type="EMBL" id="ARN55750.1"/>
    </source>
</evidence>
<dbReference type="AlphaFoldDB" id="A0A1W6LIX7"/>
<dbReference type="InterPro" id="IPR000529">
    <property type="entry name" value="Ribosomal_bS6"/>
</dbReference>
<dbReference type="GO" id="GO:1990904">
    <property type="term" value="C:ribonucleoprotein complex"/>
    <property type="evidence" value="ECO:0007669"/>
    <property type="project" value="UniProtKB-KW"/>
</dbReference>
<keyword evidence="6" id="KW-0694">RNA-binding</keyword>
<evidence type="ECO:0000256" key="2">
    <source>
        <dbReference type="ARBA" id="ARBA00022980"/>
    </source>
</evidence>
<evidence type="ECO:0000313" key="9">
    <source>
        <dbReference type="Proteomes" id="UP000193334"/>
    </source>
</evidence>
<dbReference type="HAMAP" id="MF_00360">
    <property type="entry name" value="Ribosomal_bS6"/>
    <property type="match status" value="1"/>
</dbReference>
<dbReference type="EMBL" id="CP021023">
    <property type="protein sequence ID" value="ARN55750.1"/>
    <property type="molecule type" value="Genomic_DNA"/>
</dbReference>
<dbReference type="InterPro" id="IPR014717">
    <property type="entry name" value="Transl_elong_EF1B/ribsomal_bS6"/>
</dbReference>
<protein>
    <recommendedName>
        <fullName evidence="5 6">Small ribosomal subunit protein bS6</fullName>
    </recommendedName>
</protein>
<evidence type="ECO:0000256" key="6">
    <source>
        <dbReference type="HAMAP-Rule" id="MF_00360"/>
    </source>
</evidence>
<comment type="function">
    <text evidence="4 6">Binds together with bS18 to 16S ribosomal RNA.</text>
</comment>
<proteinExistence type="inferred from homology"/>
<gene>
    <name evidence="6 8" type="primary">rpsF</name>
    <name evidence="8" type="ORF">STSP1_00115</name>
</gene>
<evidence type="ECO:0000256" key="1">
    <source>
        <dbReference type="ARBA" id="ARBA00009512"/>
    </source>
</evidence>
<dbReference type="Gene3D" id="3.30.70.60">
    <property type="match status" value="1"/>
</dbReference>